<evidence type="ECO:0000256" key="3">
    <source>
        <dbReference type="ARBA" id="ARBA00022741"/>
    </source>
</evidence>
<evidence type="ECO:0000256" key="5">
    <source>
        <dbReference type="SAM" id="Coils"/>
    </source>
</evidence>
<evidence type="ECO:0000256" key="4">
    <source>
        <dbReference type="ARBA" id="ARBA00022840"/>
    </source>
</evidence>
<dbReference type="SUPFAM" id="SSF52540">
    <property type="entry name" value="P-loop containing nucleoside triphosphate hydrolases"/>
    <property type="match status" value="2"/>
</dbReference>
<keyword evidence="8" id="KW-1185">Reference proteome</keyword>
<dbReference type="EMBL" id="BSNS01000024">
    <property type="protein sequence ID" value="GLQ57705.1"/>
    <property type="molecule type" value="Genomic_DNA"/>
</dbReference>
<dbReference type="InterPro" id="IPR003439">
    <property type="entry name" value="ABC_transporter-like_ATP-bd"/>
</dbReference>
<dbReference type="SMART" id="SM00382">
    <property type="entry name" value="AAA"/>
    <property type="match status" value="2"/>
</dbReference>
<keyword evidence="2" id="KW-0677">Repeat</keyword>
<evidence type="ECO:0000313" key="8">
    <source>
        <dbReference type="Proteomes" id="UP001156691"/>
    </source>
</evidence>
<dbReference type="PROSITE" id="PS50893">
    <property type="entry name" value="ABC_TRANSPORTER_2"/>
    <property type="match status" value="2"/>
</dbReference>
<dbReference type="RefSeq" id="WP_284343080.1">
    <property type="nucleotide sequence ID" value="NZ_BSNS01000024.1"/>
</dbReference>
<feature type="domain" description="ABC transporter" evidence="6">
    <location>
        <begin position="296"/>
        <end position="507"/>
    </location>
</feature>
<dbReference type="Proteomes" id="UP001156691">
    <property type="component" value="Unassembled WGS sequence"/>
</dbReference>
<reference evidence="8" key="1">
    <citation type="journal article" date="2019" name="Int. J. Syst. Evol. Microbiol.">
        <title>The Global Catalogue of Microorganisms (GCM) 10K type strain sequencing project: providing services to taxonomists for standard genome sequencing and annotation.</title>
        <authorList>
            <consortium name="The Broad Institute Genomics Platform"/>
            <consortium name="The Broad Institute Genome Sequencing Center for Infectious Disease"/>
            <person name="Wu L."/>
            <person name="Ma J."/>
        </authorList>
    </citation>
    <scope>NUCLEOTIDE SEQUENCE [LARGE SCALE GENOMIC DNA]</scope>
    <source>
        <strain evidence="8">NBRC 112416</strain>
    </source>
</reference>
<comment type="similarity">
    <text evidence="1">Belongs to the ABC transporter superfamily.</text>
</comment>
<feature type="domain" description="ABC transporter" evidence="6">
    <location>
        <begin position="1"/>
        <end position="222"/>
    </location>
</feature>
<organism evidence="7 8">
    <name type="scientific">Devosia nitrariae</name>
    <dbReference type="NCBI Taxonomy" id="2071872"/>
    <lineage>
        <taxon>Bacteria</taxon>
        <taxon>Pseudomonadati</taxon>
        <taxon>Pseudomonadota</taxon>
        <taxon>Alphaproteobacteria</taxon>
        <taxon>Hyphomicrobiales</taxon>
        <taxon>Devosiaceae</taxon>
        <taxon>Devosia</taxon>
    </lineage>
</organism>
<evidence type="ECO:0000256" key="1">
    <source>
        <dbReference type="ARBA" id="ARBA00005417"/>
    </source>
</evidence>
<sequence>MGSISLRHVGAVAGDSLFQDINLVLSDGDRLGLIAGNGGGKTTLLRAVAGLAAPSSGEIVLSRGLTIGYVEQDVPARVMQMRLWDAVADALPDEARHDEAWRIDVALDEFATPGEFRERMLAELSGGWQRLALIARVWVTQPDALLLDEPTNHLDLARILQLEAWINQAARSIPVVIASHDRRFLDATTNRTLFLRPGVSRLFALPFSQARQALAEADAADANRQEKDLKEAKRLRRNAGDLYNVGINSGSDLLLSKAKQLKSRAAAIEDAQKSLHKDRTGDIRLANRDTHARVLATLDHVAVAVPDGRPLFRTGLIHVFKGDRIVVLGRNGTGKSQLMRLLALAMTGEDIAGIRVTPSAVMGYADQAMSQLPNDETPHQFITRRFDVADQRARGLLAGAGFAIEKQARPIGQLSYGQRTRLGLLALRLTEPNFYLLDEPTNHVDIAGQEQLEAEILERDASGILVSHDRAFVEAVATRFMLIDKGRLTEVDWPDTFYRQMREDVEA</sequence>
<dbReference type="InterPro" id="IPR050611">
    <property type="entry name" value="ABCF"/>
</dbReference>
<dbReference type="Pfam" id="PF00005">
    <property type="entry name" value="ABC_tran"/>
    <property type="match status" value="2"/>
</dbReference>
<dbReference type="Gene3D" id="3.40.50.300">
    <property type="entry name" value="P-loop containing nucleotide triphosphate hydrolases"/>
    <property type="match status" value="2"/>
</dbReference>
<evidence type="ECO:0000256" key="2">
    <source>
        <dbReference type="ARBA" id="ARBA00022737"/>
    </source>
</evidence>
<name>A0ABQ5WCN1_9HYPH</name>
<dbReference type="InterPro" id="IPR003593">
    <property type="entry name" value="AAA+_ATPase"/>
</dbReference>
<accession>A0ABQ5WCN1</accession>
<keyword evidence="4" id="KW-0067">ATP-binding</keyword>
<dbReference type="PANTHER" id="PTHR19211">
    <property type="entry name" value="ATP-BINDING TRANSPORT PROTEIN-RELATED"/>
    <property type="match status" value="1"/>
</dbReference>
<evidence type="ECO:0000259" key="6">
    <source>
        <dbReference type="PROSITE" id="PS50893"/>
    </source>
</evidence>
<keyword evidence="5" id="KW-0175">Coiled coil</keyword>
<dbReference type="PANTHER" id="PTHR19211:SF14">
    <property type="entry name" value="ATP-BINDING CASSETTE SUB-FAMILY F MEMBER 1"/>
    <property type="match status" value="1"/>
</dbReference>
<dbReference type="PROSITE" id="PS00211">
    <property type="entry name" value="ABC_TRANSPORTER_1"/>
    <property type="match status" value="1"/>
</dbReference>
<evidence type="ECO:0000313" key="7">
    <source>
        <dbReference type="EMBL" id="GLQ57705.1"/>
    </source>
</evidence>
<feature type="coiled-coil region" evidence="5">
    <location>
        <begin position="212"/>
        <end position="242"/>
    </location>
</feature>
<keyword evidence="3" id="KW-0547">Nucleotide-binding</keyword>
<dbReference type="CDD" id="cd03221">
    <property type="entry name" value="ABCF_EF-3"/>
    <property type="match status" value="1"/>
</dbReference>
<dbReference type="InterPro" id="IPR017871">
    <property type="entry name" value="ABC_transporter-like_CS"/>
</dbReference>
<comment type="caution">
    <text evidence="7">The sequence shown here is derived from an EMBL/GenBank/DDBJ whole genome shotgun (WGS) entry which is preliminary data.</text>
</comment>
<protein>
    <submittedName>
        <fullName evidence="7">ABC transporter</fullName>
    </submittedName>
</protein>
<gene>
    <name evidence="7" type="ORF">GCM10010862_49640</name>
</gene>
<dbReference type="InterPro" id="IPR027417">
    <property type="entry name" value="P-loop_NTPase"/>
</dbReference>
<proteinExistence type="inferred from homology"/>